<dbReference type="PANTHER" id="PTHR43581:SF2">
    <property type="entry name" value="EXCINUCLEASE ATPASE SUBUNIT"/>
    <property type="match status" value="1"/>
</dbReference>
<dbReference type="AlphaFoldDB" id="A0A1C3JKA6"/>
<dbReference type="Pfam" id="PF13304">
    <property type="entry name" value="AAA_21"/>
    <property type="match status" value="1"/>
</dbReference>
<dbReference type="InterPro" id="IPR003959">
    <property type="entry name" value="ATPase_AAA_core"/>
</dbReference>
<evidence type="ECO:0000259" key="1">
    <source>
        <dbReference type="Pfam" id="PF13304"/>
    </source>
</evidence>
<dbReference type="RefSeq" id="WP_065677665.1">
    <property type="nucleotide sequence ID" value="NZ_AP025464.1"/>
</dbReference>
<dbReference type="Proteomes" id="UP000092819">
    <property type="component" value="Unassembled WGS sequence"/>
</dbReference>
<sequence>MSFRVVSFSYESDSFKTPLVELARNDSAQDENYFTVVIGNNGAGKSRFVSNLVDAFRDVNEKKRRDLTEYRLDYVRDGYLYEIERKFVESKNGRRYKTELSVNREPCSPNRVITITTSLSDKFPRDGYHQLRPTELQENGDDYYLYLGPRAINGMSTRILMDKAISALVVNVGYQEHSESYRYIFDYLNYEPVVKLSYEVRIPRNLSGDLIEITGKDFKEFLHDYSSSRGGFRKDSIERSLNRYSDSHWDELAKVYQYIKISSHKDRHKNKFSLLVNFSERNEVRDTQGSDELNLDLYLKLEELRKYDLVRGPTTKLYKKDGGEFDFNDASSGEASILSTLIALTPNVENDSLIVIDEPEISLHPSWQYRYIELIDKILSRKRGCHVVIATHSHFVISDLPMGRSSVVHFKANNGKSVECDYIESETHGLSAEDILLNIFDMPSTRNYYLSNEVSEALEIVAEGGRDSERFKFLVSKFKRYILHVKDVDPLKDVLVTLISLER</sequence>
<keyword evidence="3" id="KW-1185">Reference proteome</keyword>
<dbReference type="Gene3D" id="3.40.50.300">
    <property type="entry name" value="P-loop containing nucleotide triphosphate hydrolases"/>
    <property type="match status" value="1"/>
</dbReference>
<dbReference type="InterPro" id="IPR051396">
    <property type="entry name" value="Bact_Antivir_Def_Nuclease"/>
</dbReference>
<dbReference type="SUPFAM" id="SSF52540">
    <property type="entry name" value="P-loop containing nucleoside triphosphate hydrolases"/>
    <property type="match status" value="1"/>
</dbReference>
<accession>A0A1C3JKA6</accession>
<dbReference type="GO" id="GO:0005524">
    <property type="term" value="F:ATP binding"/>
    <property type="evidence" value="ECO:0007669"/>
    <property type="project" value="InterPro"/>
</dbReference>
<gene>
    <name evidence="2" type="ORF">VCE7224_04284</name>
</gene>
<name>A0A1C3JKA6_9VIBR</name>
<dbReference type="EMBL" id="FLQZ01000134">
    <property type="protein sequence ID" value="SBT15495.1"/>
    <property type="molecule type" value="Genomic_DNA"/>
</dbReference>
<reference evidence="3" key="1">
    <citation type="submission" date="2016-06" db="EMBL/GenBank/DDBJ databases">
        <authorList>
            <person name="Rodrigo-Torres L."/>
            <person name="Arahal D.R."/>
        </authorList>
    </citation>
    <scope>NUCLEOTIDE SEQUENCE [LARGE SCALE GENOMIC DNA]</scope>
    <source>
        <strain evidence="3">CECT 7224</strain>
    </source>
</reference>
<proteinExistence type="predicted"/>
<dbReference type="GO" id="GO:0016887">
    <property type="term" value="F:ATP hydrolysis activity"/>
    <property type="evidence" value="ECO:0007669"/>
    <property type="project" value="InterPro"/>
</dbReference>
<organism evidence="2 3">
    <name type="scientific">Vibrio celticus</name>
    <dbReference type="NCBI Taxonomy" id="446372"/>
    <lineage>
        <taxon>Bacteria</taxon>
        <taxon>Pseudomonadati</taxon>
        <taxon>Pseudomonadota</taxon>
        <taxon>Gammaproteobacteria</taxon>
        <taxon>Vibrionales</taxon>
        <taxon>Vibrionaceae</taxon>
        <taxon>Vibrio</taxon>
    </lineage>
</organism>
<dbReference type="InterPro" id="IPR027417">
    <property type="entry name" value="P-loop_NTPase"/>
</dbReference>
<protein>
    <recommendedName>
        <fullName evidence="1">ATPase AAA-type core domain-containing protein</fullName>
    </recommendedName>
</protein>
<evidence type="ECO:0000313" key="2">
    <source>
        <dbReference type="EMBL" id="SBT15495.1"/>
    </source>
</evidence>
<evidence type="ECO:0000313" key="3">
    <source>
        <dbReference type="Proteomes" id="UP000092819"/>
    </source>
</evidence>
<feature type="domain" description="ATPase AAA-type core" evidence="1">
    <location>
        <begin position="238"/>
        <end position="397"/>
    </location>
</feature>
<dbReference type="PANTHER" id="PTHR43581">
    <property type="entry name" value="ATP/GTP PHOSPHATASE"/>
    <property type="match status" value="1"/>
</dbReference>